<dbReference type="CDD" id="cd09729">
    <property type="entry name" value="Cse1_I-E"/>
    <property type="match status" value="1"/>
</dbReference>
<name>A0AA97CUG3_9ACTN</name>
<proteinExistence type="predicted"/>
<dbReference type="NCBIfam" id="TIGR02547">
    <property type="entry name" value="casA_cse1"/>
    <property type="match status" value="1"/>
</dbReference>
<dbReference type="AlphaFoldDB" id="A0AA97CUG3"/>
<gene>
    <name evidence="1" type="primary">cse1</name>
    <name evidence="1" type="ORF">MP11Mi_03480</name>
</gene>
<accession>A0AA97CUG3</accession>
<evidence type="ECO:0000313" key="1">
    <source>
        <dbReference type="EMBL" id="WOC11281.1"/>
    </source>
</evidence>
<sequence>MSAPTFNLVDEPWISVRLRNGESETISLRGVFHRAAEIKRIAGDLPTQDFAVLRTVLAVMYRALESDEAIDEIWASGSLPLRELDTYLDEWRDRFDLFDPTHPFMQVAGLTSTSGETKPLGILVPDAPGAGSLFTMRRDVADLSFAEAARWLIHCQAYDYDGIKSGAVDDSRTKGGRGYPVGIGWTGWTGGLYIEGHDLRETLLHNWVPSVDAAKRRSDRAIWELEPLTPQPRGAVDIGPFGPVGLFTWPIRHIRLFPDGARVTRVLICVGDPISKASQLTNEPMTSWRYSEPQTKKATSATPLYMPRAHDFSRALWRGLTALLPDPEPKRDAKGIVLSYPSTIVERLGLRVTEGDIPNRIVGLVSVGVEYGANMSSYSEIFSDSLVLHPAVADATGSARWCVTDAVRRADDAVSALARLASDLAVADGGERTVAGAKARATAFHALDQQFRDWVRMVDNDRDSEDLMQAWFGMARETINHLADQLLDSATTRSRSVRIVDGHEVSAGASANWFRFNLDRHLPPARKDDAHDRQS</sequence>
<dbReference type="RefSeq" id="WP_420040606.1">
    <property type="nucleotide sequence ID" value="NZ_CP128986.1"/>
</dbReference>
<reference evidence="1" key="1">
    <citation type="submission" date="2023-06" db="EMBL/GenBank/DDBJ databases">
        <title>Gordonia sp. nov. and Pseudochrobactrum sp. nov., two species isolated from the burying beetle Nicrophorus vespilloides.</title>
        <authorList>
            <person name="Poehlein A."/>
            <person name="Guzman J."/>
            <person name="Daniel R."/>
            <person name="Vilcinskas A."/>
        </authorList>
    </citation>
    <scope>NUCLEOTIDE SEQUENCE</scope>
    <source>
        <strain evidence="1">MP11Mi</strain>
    </source>
</reference>
<protein>
    <submittedName>
        <fullName evidence="1">CRISPR-associated protein CasA/Cse1</fullName>
    </submittedName>
</protein>
<dbReference type="EMBL" id="CP128986">
    <property type="protein sequence ID" value="WOC11281.1"/>
    <property type="molecule type" value="Genomic_DNA"/>
</dbReference>
<dbReference type="InterPro" id="IPR013381">
    <property type="entry name" value="CRISPR-assoc_prot_Cse1"/>
</dbReference>
<dbReference type="Gene3D" id="1.10.132.100">
    <property type="match status" value="1"/>
</dbReference>
<dbReference type="Pfam" id="PF09481">
    <property type="entry name" value="CRISPR_Cse1"/>
    <property type="match status" value="1"/>
</dbReference>
<organism evidence="1">
    <name type="scientific">Gordonia sp. MP11Mi</name>
    <dbReference type="NCBI Taxonomy" id="3022769"/>
    <lineage>
        <taxon>Bacteria</taxon>
        <taxon>Bacillati</taxon>
        <taxon>Actinomycetota</taxon>
        <taxon>Actinomycetes</taxon>
        <taxon>Mycobacteriales</taxon>
        <taxon>Gordoniaceae</taxon>
        <taxon>Gordonia</taxon>
    </lineage>
</organism>